<dbReference type="AlphaFoldDB" id="A0A0P7I025"/>
<reference evidence="3" key="2">
    <citation type="submission" date="2021-08" db="EMBL/GenBank/DDBJ databases">
        <authorList>
            <person name="Nwanade C."/>
            <person name="Wang M."/>
            <person name="Masoudi A."/>
            <person name="Yu Z."/>
            <person name="Liu J."/>
        </authorList>
    </citation>
    <scope>NUCLEOTIDE SEQUENCE</scope>
    <source>
        <strain evidence="3">S056</strain>
    </source>
</reference>
<dbReference type="PANTHER" id="PTHR35811">
    <property type="entry name" value="SLR1870 PROTEIN"/>
    <property type="match status" value="1"/>
</dbReference>
<evidence type="ECO:0000313" key="4">
    <source>
        <dbReference type="Proteomes" id="UP000050471"/>
    </source>
</evidence>
<dbReference type="CDD" id="cd11297">
    <property type="entry name" value="PIN_LabA-like_N_1"/>
    <property type="match status" value="1"/>
</dbReference>
<dbReference type="Proteomes" id="UP001057991">
    <property type="component" value="Chromosome"/>
</dbReference>
<dbReference type="RefSeq" id="WP_055191696.1">
    <property type="nucleotide sequence ID" value="NZ_CP080772.1"/>
</dbReference>
<dbReference type="Pfam" id="PF01936">
    <property type="entry name" value="NYN"/>
    <property type="match status" value="1"/>
</dbReference>
<dbReference type="EMBL" id="CP080776">
    <property type="protein sequence ID" value="UWP94243.1"/>
    <property type="molecule type" value="Genomic_DNA"/>
</dbReference>
<dbReference type="Gene3D" id="3.40.50.1010">
    <property type="entry name" value="5'-nuclease"/>
    <property type="match status" value="1"/>
</dbReference>
<sequence>MAKDDLSPVIRQVALLIDGENISSALAGKIIIEARRAGELTIRRVYGNAKRIPGWDEAPGIKLVHSGTGKNAADILLALEAMELCLDRRVTCVVLASSDGDFSHAATLLRERGVWVVGVGESKAPEHFRKSCSDWVTIASPPGENDRRVEEVFAANPAGLLIAQVNPNVVSQARVTLADFDEKTWRKYFEARPEKYLIEGSGQQTRIRLRT</sequence>
<dbReference type="STRING" id="154981.AKJ29_08105"/>
<organism evidence="2 4">
    <name type="scientific">Aliiroseovarius crassostreae</name>
    <dbReference type="NCBI Taxonomy" id="154981"/>
    <lineage>
        <taxon>Bacteria</taxon>
        <taxon>Pseudomonadati</taxon>
        <taxon>Pseudomonadota</taxon>
        <taxon>Alphaproteobacteria</taxon>
        <taxon>Rhodobacterales</taxon>
        <taxon>Paracoccaceae</taxon>
        <taxon>Aliiroseovarius</taxon>
    </lineage>
</organism>
<dbReference type="GO" id="GO:0004540">
    <property type="term" value="F:RNA nuclease activity"/>
    <property type="evidence" value="ECO:0007669"/>
    <property type="project" value="InterPro"/>
</dbReference>
<keyword evidence="4" id="KW-1185">Reference proteome</keyword>
<proteinExistence type="predicted"/>
<evidence type="ECO:0000313" key="3">
    <source>
        <dbReference type="EMBL" id="UWP94243.1"/>
    </source>
</evidence>
<dbReference type="OrthoDB" id="9783963at2"/>
<protein>
    <submittedName>
        <fullName evidence="3">NYN domain-containing protein</fullName>
    </submittedName>
</protein>
<evidence type="ECO:0000313" key="2">
    <source>
        <dbReference type="EMBL" id="KPN62215.1"/>
    </source>
</evidence>
<dbReference type="PANTHER" id="PTHR35811:SF1">
    <property type="entry name" value="HTH OST-TYPE DOMAIN-CONTAINING PROTEIN"/>
    <property type="match status" value="1"/>
</dbReference>
<dbReference type="GeneID" id="75103264"/>
<feature type="domain" description="NYN" evidence="1">
    <location>
        <begin position="13"/>
        <end position="136"/>
    </location>
</feature>
<accession>A0A0P7I025</accession>
<gene>
    <name evidence="2" type="ORF">AKJ29_08105</name>
    <name evidence="3" type="ORF">K3X48_08210</name>
</gene>
<reference evidence="2 4" key="1">
    <citation type="submission" date="2015-09" db="EMBL/GenBank/DDBJ databases">
        <title>Draft genome sequence of Aliiroseovarius crassostreae CV919-312TSm, the causative agent of Roseovarius Oyster Disease (formerly Juvenile Oyster Disease).</title>
        <authorList>
            <person name="Kessner L."/>
            <person name="Spinard E."/>
            <person name="Nelson D."/>
        </authorList>
    </citation>
    <scope>NUCLEOTIDE SEQUENCE [LARGE SCALE GENOMIC DNA]</scope>
    <source>
        <strain evidence="2 4">CV919-312</strain>
    </source>
</reference>
<dbReference type="Proteomes" id="UP000050471">
    <property type="component" value="Unassembled WGS sequence"/>
</dbReference>
<dbReference type="InterPro" id="IPR021139">
    <property type="entry name" value="NYN"/>
</dbReference>
<name>A0A0P7I025_9RHOB</name>
<dbReference type="EMBL" id="LKBA01000019">
    <property type="protein sequence ID" value="KPN62215.1"/>
    <property type="molecule type" value="Genomic_DNA"/>
</dbReference>
<evidence type="ECO:0000259" key="1">
    <source>
        <dbReference type="Pfam" id="PF01936"/>
    </source>
</evidence>